<organism evidence="2 3">
    <name type="scientific">Fusarium mangiferae</name>
    <name type="common">Mango malformation disease fungus</name>
    <dbReference type="NCBI Taxonomy" id="192010"/>
    <lineage>
        <taxon>Eukaryota</taxon>
        <taxon>Fungi</taxon>
        <taxon>Dikarya</taxon>
        <taxon>Ascomycota</taxon>
        <taxon>Pezizomycotina</taxon>
        <taxon>Sordariomycetes</taxon>
        <taxon>Hypocreomycetidae</taxon>
        <taxon>Hypocreales</taxon>
        <taxon>Nectriaceae</taxon>
        <taxon>Fusarium</taxon>
        <taxon>Fusarium fujikuroi species complex</taxon>
    </lineage>
</organism>
<dbReference type="VEuPathDB" id="FungiDB:FMAN_10681"/>
<dbReference type="EMBL" id="FCQH01000016">
    <property type="protein sequence ID" value="CVL05540.1"/>
    <property type="molecule type" value="Genomic_DNA"/>
</dbReference>
<dbReference type="AlphaFoldDB" id="A0A1L7U451"/>
<proteinExistence type="predicted"/>
<feature type="signal peptide" evidence="1">
    <location>
        <begin position="1"/>
        <end position="27"/>
    </location>
</feature>
<dbReference type="Proteomes" id="UP000184255">
    <property type="component" value="Unassembled WGS sequence"/>
</dbReference>
<feature type="chain" id="PRO_5012521447" evidence="1">
    <location>
        <begin position="28"/>
        <end position="204"/>
    </location>
</feature>
<protein>
    <submittedName>
        <fullName evidence="2">Uncharacterized protein</fullName>
    </submittedName>
</protein>
<evidence type="ECO:0000256" key="1">
    <source>
        <dbReference type="SAM" id="SignalP"/>
    </source>
</evidence>
<evidence type="ECO:0000313" key="2">
    <source>
        <dbReference type="EMBL" id="CVL05540.1"/>
    </source>
</evidence>
<dbReference type="GeneID" id="65089934"/>
<evidence type="ECO:0000313" key="3">
    <source>
        <dbReference type="Proteomes" id="UP000184255"/>
    </source>
</evidence>
<keyword evidence="1" id="KW-0732">Signal</keyword>
<keyword evidence="3" id="KW-1185">Reference proteome</keyword>
<dbReference type="RefSeq" id="XP_041689373.1">
    <property type="nucleotide sequence ID" value="XM_041823832.1"/>
</dbReference>
<accession>A0A1L7U451</accession>
<name>A0A1L7U451_FUSMA</name>
<reference evidence="3" key="1">
    <citation type="journal article" date="2016" name="Genome Biol. Evol.">
        <title>Comparative 'omics' of the Fusarium fujikuroi species complex highlights differences in genetic potential and metabolite synthesis.</title>
        <authorList>
            <person name="Niehaus E.-M."/>
            <person name="Muensterkoetter M."/>
            <person name="Proctor R.H."/>
            <person name="Brown D.W."/>
            <person name="Sharon A."/>
            <person name="Idan Y."/>
            <person name="Oren-Young L."/>
            <person name="Sieber C.M."/>
            <person name="Novak O."/>
            <person name="Pencik A."/>
            <person name="Tarkowska D."/>
            <person name="Hromadova K."/>
            <person name="Freeman S."/>
            <person name="Maymon M."/>
            <person name="Elazar M."/>
            <person name="Youssef S.A."/>
            <person name="El-Shabrawy E.S.M."/>
            <person name="Shalaby A.B.A."/>
            <person name="Houterman P."/>
            <person name="Brock N.L."/>
            <person name="Burkhardt I."/>
            <person name="Tsavkelova E.A."/>
            <person name="Dickschat J.S."/>
            <person name="Galuszka P."/>
            <person name="Gueldener U."/>
            <person name="Tudzynski B."/>
        </authorList>
    </citation>
    <scope>NUCLEOTIDE SEQUENCE [LARGE SCALE GENOMIC DNA]</scope>
    <source>
        <strain evidence="3">MRC7560</strain>
    </source>
</reference>
<gene>
    <name evidence="2" type="ORF">FMAN_10681</name>
</gene>
<sequence>MPNAALCPRLCGSVALGILCCLCGGGGLTPCPAGESPEPFVARFMAKIKVRRRFAKDAKANDEHGLSVSNECARICNAFVGSVPESSTDNQIAGAFGNMALQQDPRGVDRGRHQSFFALNAPQGNPFAAAGAASIPFPTSLQQQPFTGQHFGLPGTSNSLERVCKNIRSLYSPKLPAVLHWAAVWSPRRVEHPGTHEPKRLRKV</sequence>
<comment type="caution">
    <text evidence="2">The sequence shown here is derived from an EMBL/GenBank/DDBJ whole genome shotgun (WGS) entry which is preliminary data.</text>
</comment>